<dbReference type="Gene3D" id="3.10.580.10">
    <property type="entry name" value="CBS-domain"/>
    <property type="match status" value="1"/>
</dbReference>
<feature type="transmembrane region" description="Helical" evidence="9">
    <location>
        <begin position="6"/>
        <end position="28"/>
    </location>
</feature>
<keyword evidence="13" id="KW-1185">Reference proteome</keyword>
<evidence type="ECO:0000256" key="9">
    <source>
        <dbReference type="SAM" id="Phobius"/>
    </source>
</evidence>
<proteinExistence type="predicted"/>
<dbReference type="Proteomes" id="UP000246352">
    <property type="component" value="Unassembled WGS sequence"/>
</dbReference>
<feature type="transmembrane region" description="Helical" evidence="9">
    <location>
        <begin position="119"/>
        <end position="138"/>
    </location>
</feature>
<dbReference type="OrthoDB" id="9797674at2"/>
<dbReference type="InterPro" id="IPR044751">
    <property type="entry name" value="Ion_transp-like_CBS"/>
</dbReference>
<dbReference type="CDD" id="cd04590">
    <property type="entry name" value="CBS_pair_CorC_HlyC_assoc"/>
    <property type="match status" value="1"/>
</dbReference>
<feature type="domain" description="CBS" evidence="10">
    <location>
        <begin position="263"/>
        <end position="321"/>
    </location>
</feature>
<keyword evidence="4 8" id="KW-1133">Transmembrane helix</keyword>
<gene>
    <name evidence="12" type="ORF">DFR52_1127</name>
</gene>
<dbReference type="Pfam" id="PF01595">
    <property type="entry name" value="CNNM"/>
    <property type="match status" value="1"/>
</dbReference>
<evidence type="ECO:0000256" key="6">
    <source>
        <dbReference type="ARBA" id="ARBA00023136"/>
    </source>
</evidence>
<dbReference type="PROSITE" id="PS51846">
    <property type="entry name" value="CNNM"/>
    <property type="match status" value="1"/>
</dbReference>
<dbReference type="EMBL" id="QGTR01000012">
    <property type="protein sequence ID" value="PWV95356.1"/>
    <property type="molecule type" value="Genomic_DNA"/>
</dbReference>
<dbReference type="InterPro" id="IPR000644">
    <property type="entry name" value="CBS_dom"/>
</dbReference>
<evidence type="ECO:0000256" key="4">
    <source>
        <dbReference type="ARBA" id="ARBA00022989"/>
    </source>
</evidence>
<keyword evidence="6 8" id="KW-0472">Membrane</keyword>
<dbReference type="Pfam" id="PF00571">
    <property type="entry name" value="CBS"/>
    <property type="match status" value="1"/>
</dbReference>
<dbReference type="PROSITE" id="PS51371">
    <property type="entry name" value="CBS"/>
    <property type="match status" value="1"/>
</dbReference>
<keyword evidence="5 7" id="KW-0129">CBS domain</keyword>
<comment type="caution">
    <text evidence="12">The sequence shown here is derived from an EMBL/GenBank/DDBJ whole genome shotgun (WGS) entry which is preliminary data.</text>
</comment>
<evidence type="ECO:0000259" key="11">
    <source>
        <dbReference type="PROSITE" id="PS51846"/>
    </source>
</evidence>
<dbReference type="SMART" id="SM00116">
    <property type="entry name" value="CBS"/>
    <property type="match status" value="2"/>
</dbReference>
<dbReference type="PANTHER" id="PTHR22777:SF4">
    <property type="entry name" value="UPF0053 PROTEIN SLL1254"/>
    <property type="match status" value="1"/>
</dbReference>
<feature type="transmembrane region" description="Helical" evidence="9">
    <location>
        <begin position="58"/>
        <end position="81"/>
    </location>
</feature>
<evidence type="ECO:0000313" key="13">
    <source>
        <dbReference type="Proteomes" id="UP000246352"/>
    </source>
</evidence>
<comment type="subcellular location">
    <subcellularLocation>
        <location evidence="1">Membrane</location>
        <topology evidence="1">Multi-pass membrane protein</topology>
    </subcellularLocation>
</comment>
<sequence>MTLLVIYVVLAVGISFVCSILEAVLLSITPSYTATLEETQPETARKVKMLKDDVDRPLAAILSLNTVAHTAGAAGAGAQAASVFGDASIAIFSAVLTLLILVVSEIIPKTIGAMYWRGFTPLAARILPVMIWSMWPLVKMSQVITRILSRGRPQPPVSREEIAAMADIGHREGVIDKGDSKVFRNLLRFDRLTVTDIMTPRTVLLAFEQTSTIDDAIARKDDLRFSRIPIFHGSIDQVTGFVLKTDILYAALDGKGGTSLQEIRRDLPTVKEAMLLEELFDFLVHEERHVALVVDEFGGTSGIVTLEDLIETLIGEEIIDEGDSVPDLQAYARQRWSERHDKI</sequence>
<name>A0A317PHH5_9HYPH</name>
<dbReference type="PANTHER" id="PTHR22777">
    <property type="entry name" value="HEMOLYSIN-RELATED"/>
    <property type="match status" value="1"/>
</dbReference>
<evidence type="ECO:0000259" key="10">
    <source>
        <dbReference type="PROSITE" id="PS51371"/>
    </source>
</evidence>
<evidence type="ECO:0000256" key="3">
    <source>
        <dbReference type="ARBA" id="ARBA00022737"/>
    </source>
</evidence>
<dbReference type="SUPFAM" id="SSF54631">
    <property type="entry name" value="CBS-domain pair"/>
    <property type="match status" value="1"/>
</dbReference>
<evidence type="ECO:0000256" key="2">
    <source>
        <dbReference type="ARBA" id="ARBA00022692"/>
    </source>
</evidence>
<evidence type="ECO:0000256" key="7">
    <source>
        <dbReference type="PROSITE-ProRule" id="PRU00703"/>
    </source>
</evidence>
<evidence type="ECO:0000256" key="8">
    <source>
        <dbReference type="PROSITE-ProRule" id="PRU01193"/>
    </source>
</evidence>
<dbReference type="AlphaFoldDB" id="A0A317PHH5"/>
<protein>
    <submittedName>
        <fullName evidence="12">CBS domain containing-hemolysin-like protein</fullName>
    </submittedName>
</protein>
<feature type="domain" description="CNNM transmembrane" evidence="11">
    <location>
        <begin position="1"/>
        <end position="179"/>
    </location>
</feature>
<dbReference type="InterPro" id="IPR002550">
    <property type="entry name" value="CNNM"/>
</dbReference>
<evidence type="ECO:0000256" key="5">
    <source>
        <dbReference type="ARBA" id="ARBA00023122"/>
    </source>
</evidence>
<dbReference type="InterPro" id="IPR046342">
    <property type="entry name" value="CBS_dom_sf"/>
</dbReference>
<dbReference type="GO" id="GO:0005886">
    <property type="term" value="C:plasma membrane"/>
    <property type="evidence" value="ECO:0007669"/>
    <property type="project" value="TreeGrafter"/>
</dbReference>
<evidence type="ECO:0000313" key="12">
    <source>
        <dbReference type="EMBL" id="PWV95356.1"/>
    </source>
</evidence>
<accession>A0A317PHH5</accession>
<feature type="transmembrane region" description="Helical" evidence="9">
    <location>
        <begin position="87"/>
        <end position="107"/>
    </location>
</feature>
<keyword evidence="2 8" id="KW-0812">Transmembrane</keyword>
<keyword evidence="3" id="KW-0677">Repeat</keyword>
<reference evidence="12 13" key="1">
    <citation type="submission" date="2018-05" db="EMBL/GenBank/DDBJ databases">
        <title>Genomic Encyclopedia of Type Strains, Phase IV (KMG-IV): sequencing the most valuable type-strain genomes for metagenomic binning, comparative biology and taxonomic classification.</title>
        <authorList>
            <person name="Goeker M."/>
        </authorList>
    </citation>
    <scope>NUCLEOTIDE SEQUENCE [LARGE SCALE GENOMIC DNA]</scope>
    <source>
        <strain evidence="12 13">DSM 16791</strain>
    </source>
</reference>
<evidence type="ECO:0000256" key="1">
    <source>
        <dbReference type="ARBA" id="ARBA00004141"/>
    </source>
</evidence>
<organism evidence="12 13">
    <name type="scientific">Hoeflea marina</name>
    <dbReference type="NCBI Taxonomy" id="274592"/>
    <lineage>
        <taxon>Bacteria</taxon>
        <taxon>Pseudomonadati</taxon>
        <taxon>Pseudomonadota</taxon>
        <taxon>Alphaproteobacteria</taxon>
        <taxon>Hyphomicrobiales</taxon>
        <taxon>Rhizobiaceae</taxon>
        <taxon>Hoeflea</taxon>
    </lineage>
</organism>